<proteinExistence type="predicted"/>
<comment type="caution">
    <text evidence="1">The sequence shown here is derived from an EMBL/GenBank/DDBJ whole genome shotgun (WGS) entry which is preliminary data.</text>
</comment>
<sequence length="208" mass="24223">MNEEEVAAHGYANEEADEIKEEECLKMMLSLDTISGNVDLNILKVKRFSYNRKIQLLVDNRSINYFLDEESTHNLGCRLEYAKHMIVSVGDGNKVISGLHCPYFTWEGPGQPFTYPLRIIKFRGCHKVLRGDWLRLCNPIEFDYEEIKVNISKDEKRHTPEAPLEDQSCRFVFTKAMTKLLKKVLWNYVTFCSISMQKLEPIDHDAQL</sequence>
<organism evidence="1">
    <name type="scientific">Sesamum radiatum</name>
    <name type="common">Black benniseed</name>
    <dbReference type="NCBI Taxonomy" id="300843"/>
    <lineage>
        <taxon>Eukaryota</taxon>
        <taxon>Viridiplantae</taxon>
        <taxon>Streptophyta</taxon>
        <taxon>Embryophyta</taxon>
        <taxon>Tracheophyta</taxon>
        <taxon>Spermatophyta</taxon>
        <taxon>Magnoliopsida</taxon>
        <taxon>eudicotyledons</taxon>
        <taxon>Gunneridae</taxon>
        <taxon>Pentapetalae</taxon>
        <taxon>asterids</taxon>
        <taxon>lamiids</taxon>
        <taxon>Lamiales</taxon>
        <taxon>Pedaliaceae</taxon>
        <taxon>Sesamum</taxon>
    </lineage>
</organism>
<name>A0AAW2S7C9_SESRA</name>
<gene>
    <name evidence="1" type="ORF">Sradi_2671000</name>
</gene>
<evidence type="ECO:0000313" key="1">
    <source>
        <dbReference type="EMBL" id="KAL0387892.1"/>
    </source>
</evidence>
<protein>
    <submittedName>
        <fullName evidence="1">Uncharacterized protein</fullName>
    </submittedName>
</protein>
<accession>A0AAW2S7C9</accession>
<dbReference type="AlphaFoldDB" id="A0AAW2S7C9"/>
<dbReference type="EMBL" id="JACGWJ010000011">
    <property type="protein sequence ID" value="KAL0387892.1"/>
    <property type="molecule type" value="Genomic_DNA"/>
</dbReference>
<reference evidence="1" key="1">
    <citation type="submission" date="2020-06" db="EMBL/GenBank/DDBJ databases">
        <authorList>
            <person name="Li T."/>
            <person name="Hu X."/>
            <person name="Zhang T."/>
            <person name="Song X."/>
            <person name="Zhang H."/>
            <person name="Dai N."/>
            <person name="Sheng W."/>
            <person name="Hou X."/>
            <person name="Wei L."/>
        </authorList>
    </citation>
    <scope>NUCLEOTIDE SEQUENCE</scope>
    <source>
        <strain evidence="1">G02</strain>
        <tissue evidence="1">Leaf</tissue>
    </source>
</reference>
<reference evidence="1" key="2">
    <citation type="journal article" date="2024" name="Plant">
        <title>Genomic evolution and insights into agronomic trait innovations of Sesamum species.</title>
        <authorList>
            <person name="Miao H."/>
            <person name="Wang L."/>
            <person name="Qu L."/>
            <person name="Liu H."/>
            <person name="Sun Y."/>
            <person name="Le M."/>
            <person name="Wang Q."/>
            <person name="Wei S."/>
            <person name="Zheng Y."/>
            <person name="Lin W."/>
            <person name="Duan Y."/>
            <person name="Cao H."/>
            <person name="Xiong S."/>
            <person name="Wang X."/>
            <person name="Wei L."/>
            <person name="Li C."/>
            <person name="Ma Q."/>
            <person name="Ju M."/>
            <person name="Zhao R."/>
            <person name="Li G."/>
            <person name="Mu C."/>
            <person name="Tian Q."/>
            <person name="Mei H."/>
            <person name="Zhang T."/>
            <person name="Gao T."/>
            <person name="Zhang H."/>
        </authorList>
    </citation>
    <scope>NUCLEOTIDE SEQUENCE</scope>
    <source>
        <strain evidence="1">G02</strain>
    </source>
</reference>